<name>A0AAP5V0Z1_9BURK</name>
<dbReference type="InterPro" id="IPR027417">
    <property type="entry name" value="P-loop_NTPase"/>
</dbReference>
<comment type="caution">
    <text evidence="2">The sequence shown here is derived from an EMBL/GenBank/DDBJ whole genome shotgun (WGS) entry which is preliminary data.</text>
</comment>
<dbReference type="EMBL" id="JANSLM010000024">
    <property type="protein sequence ID" value="MDT8843417.1"/>
    <property type="molecule type" value="Genomic_DNA"/>
</dbReference>
<evidence type="ECO:0000313" key="2">
    <source>
        <dbReference type="EMBL" id="MDT8843417.1"/>
    </source>
</evidence>
<protein>
    <recommendedName>
        <fullName evidence="4">Sulfotransferase family protein</fullName>
    </recommendedName>
</protein>
<dbReference type="Gene3D" id="3.40.50.300">
    <property type="entry name" value="P-loop containing nucleotide triphosphate hydrolases"/>
    <property type="match status" value="1"/>
</dbReference>
<organism evidence="2 3">
    <name type="scientific">Paraburkholderia fungorum</name>
    <dbReference type="NCBI Taxonomy" id="134537"/>
    <lineage>
        <taxon>Bacteria</taxon>
        <taxon>Pseudomonadati</taxon>
        <taxon>Pseudomonadota</taxon>
        <taxon>Betaproteobacteria</taxon>
        <taxon>Burkholderiales</taxon>
        <taxon>Burkholderiaceae</taxon>
        <taxon>Paraburkholderia</taxon>
    </lineage>
</organism>
<reference evidence="2" key="1">
    <citation type="submission" date="2022-08" db="EMBL/GenBank/DDBJ databases">
        <authorList>
            <person name="Kim S.-J."/>
        </authorList>
    </citation>
    <scope>NUCLEOTIDE SEQUENCE</scope>
    <source>
        <strain evidence="2">KJ</strain>
    </source>
</reference>
<evidence type="ECO:0008006" key="4">
    <source>
        <dbReference type="Google" id="ProtNLM"/>
    </source>
</evidence>
<dbReference type="AlphaFoldDB" id="A0AAP5V0Z1"/>
<evidence type="ECO:0000256" key="1">
    <source>
        <dbReference type="SAM" id="Coils"/>
    </source>
</evidence>
<dbReference type="SUPFAM" id="SSF52540">
    <property type="entry name" value="P-loop containing nucleoside triphosphate hydrolases"/>
    <property type="match status" value="1"/>
</dbReference>
<evidence type="ECO:0000313" key="3">
    <source>
        <dbReference type="Proteomes" id="UP001246473"/>
    </source>
</evidence>
<dbReference type="InterPro" id="IPR014556">
    <property type="entry name" value="UCP029407"/>
</dbReference>
<gene>
    <name evidence="2" type="ORF">ParKJ_39015</name>
</gene>
<feature type="coiled-coil region" evidence="1">
    <location>
        <begin position="296"/>
        <end position="344"/>
    </location>
</feature>
<dbReference type="PIRSF" id="PIRSF029407">
    <property type="entry name" value="UCP029407"/>
    <property type="match status" value="1"/>
</dbReference>
<accession>A0AAP5V0Z1</accession>
<dbReference type="RefSeq" id="WP_106356667.1">
    <property type="nucleotide sequence ID" value="NZ_JANSLM010000024.1"/>
</dbReference>
<keyword evidence="1" id="KW-0175">Coiled coil</keyword>
<sequence>MQTAVNTKFTTEATGENTLIVVLGMHRSGTSAITRAMETVGAELGGNLNPPAAEINEKGFFEDLDIHAINVEVMKAANAEWHSLEHVDISRIESSELTALRTRAIEILREKCQKKIFALKDPRISRLLPFWQPVFDAIKIRVAYIIAIRNPISVSRSLGKRDQFPDEKSYLLWLAHIVPALQRTRGSLRAIVEYDKLLDDPRRELERISKRLNLPLDLERVHEFEQEFLESRLRHARFEAQDFAVVCSAPRQVGELFSALESASAKGDGELPPAGEAALSAAQTYLDDISPILHHLERVEQRLSQLREECTSRELHAKSLQRELENAESRVRQAESVIKDINKEKFEAATALEVMASTVRSLEDMVAARLTSLEVTVATQTTTILSLEQSAGAQETALEEANRKLMQVWQSRSWRITAPLRAVHRYIRK</sequence>
<proteinExistence type="predicted"/>
<dbReference type="Proteomes" id="UP001246473">
    <property type="component" value="Unassembled WGS sequence"/>
</dbReference>